<dbReference type="RefSeq" id="WP_130477681.1">
    <property type="nucleotide sequence ID" value="NZ_SFCC01000012.1"/>
</dbReference>
<dbReference type="OrthoDB" id="9804790at2"/>
<gene>
    <name evidence="8" type="ORF">EWH70_23600</name>
</gene>
<dbReference type="InterPro" id="IPR020471">
    <property type="entry name" value="AKR"/>
</dbReference>
<evidence type="ECO:0000256" key="5">
    <source>
        <dbReference type="PIRSR" id="PIRSR000097-2"/>
    </source>
</evidence>
<evidence type="ECO:0000313" key="9">
    <source>
        <dbReference type="Proteomes" id="UP000292003"/>
    </source>
</evidence>
<dbReference type="InterPro" id="IPR018170">
    <property type="entry name" value="Aldo/ket_reductase_CS"/>
</dbReference>
<dbReference type="PRINTS" id="PR00069">
    <property type="entry name" value="ALDKETRDTASE"/>
</dbReference>
<dbReference type="EMBL" id="SFCC01000012">
    <property type="protein sequence ID" value="RZQ61378.1"/>
    <property type="molecule type" value="Genomic_DNA"/>
</dbReference>
<dbReference type="PROSITE" id="PS00063">
    <property type="entry name" value="ALDOKETO_REDUCTASE_3"/>
    <property type="match status" value="1"/>
</dbReference>
<dbReference type="InterPro" id="IPR023210">
    <property type="entry name" value="NADP_OxRdtase_dom"/>
</dbReference>
<dbReference type="Gene3D" id="3.20.20.100">
    <property type="entry name" value="NADP-dependent oxidoreductase domain"/>
    <property type="match status" value="1"/>
</dbReference>
<dbReference type="PANTHER" id="PTHR43827:SF3">
    <property type="entry name" value="NADP-DEPENDENT OXIDOREDUCTASE DOMAIN-CONTAINING PROTEIN"/>
    <property type="match status" value="1"/>
</dbReference>
<evidence type="ECO:0000256" key="3">
    <source>
        <dbReference type="ARBA" id="ARBA00023002"/>
    </source>
</evidence>
<feature type="binding site" evidence="5">
    <location>
        <position position="107"/>
    </location>
    <ligand>
        <name>substrate</name>
    </ligand>
</feature>
<evidence type="ECO:0000256" key="2">
    <source>
        <dbReference type="ARBA" id="ARBA00022857"/>
    </source>
</evidence>
<feature type="active site" description="Proton donor" evidence="4">
    <location>
        <position position="49"/>
    </location>
</feature>
<feature type="site" description="Lowers pKa of active site Tyr" evidence="6">
    <location>
        <position position="74"/>
    </location>
</feature>
<keyword evidence="3" id="KW-0560">Oxidoreductase</keyword>
<dbReference type="GO" id="GO:0016616">
    <property type="term" value="F:oxidoreductase activity, acting on the CH-OH group of donors, NAD or NADP as acceptor"/>
    <property type="evidence" value="ECO:0007669"/>
    <property type="project" value="UniProtKB-ARBA"/>
</dbReference>
<accession>A0A4Q7J3L4</accession>
<dbReference type="PIRSF" id="PIRSF000097">
    <property type="entry name" value="AKR"/>
    <property type="match status" value="1"/>
</dbReference>
<dbReference type="FunFam" id="3.20.20.100:FF:000015">
    <property type="entry name" value="Oxidoreductase, aldo/keto reductase family"/>
    <property type="match status" value="1"/>
</dbReference>
<dbReference type="PANTHER" id="PTHR43827">
    <property type="entry name" value="2,5-DIKETO-D-GLUCONIC ACID REDUCTASE"/>
    <property type="match status" value="1"/>
</dbReference>
<keyword evidence="2" id="KW-0521">NADP</keyword>
<dbReference type="PROSITE" id="PS00062">
    <property type="entry name" value="ALDOKETO_REDUCTASE_2"/>
    <property type="match status" value="1"/>
</dbReference>
<evidence type="ECO:0000259" key="7">
    <source>
        <dbReference type="Pfam" id="PF00248"/>
    </source>
</evidence>
<dbReference type="PROSITE" id="PS00798">
    <property type="entry name" value="ALDOKETO_REDUCTASE_1"/>
    <property type="match status" value="1"/>
</dbReference>
<organism evidence="8 9">
    <name type="scientific">Amycolatopsis suaedae</name>
    <dbReference type="NCBI Taxonomy" id="2510978"/>
    <lineage>
        <taxon>Bacteria</taxon>
        <taxon>Bacillati</taxon>
        <taxon>Actinomycetota</taxon>
        <taxon>Actinomycetes</taxon>
        <taxon>Pseudonocardiales</taxon>
        <taxon>Pseudonocardiaceae</taxon>
        <taxon>Amycolatopsis</taxon>
    </lineage>
</organism>
<dbReference type="InterPro" id="IPR036812">
    <property type="entry name" value="NAD(P)_OxRdtase_dom_sf"/>
</dbReference>
<proteinExistence type="inferred from homology"/>
<evidence type="ECO:0000256" key="4">
    <source>
        <dbReference type="PIRSR" id="PIRSR000097-1"/>
    </source>
</evidence>
<evidence type="ECO:0000256" key="6">
    <source>
        <dbReference type="PIRSR" id="PIRSR000097-3"/>
    </source>
</evidence>
<dbReference type="AlphaFoldDB" id="A0A4Q7J3L4"/>
<comment type="similarity">
    <text evidence="1">Belongs to the aldo/keto reductase family.</text>
</comment>
<comment type="caution">
    <text evidence="8">The sequence shown here is derived from an EMBL/GenBank/DDBJ whole genome shotgun (WGS) entry which is preliminary data.</text>
</comment>
<sequence>MVPAVKLNNDVSMPVLGLGVYKVPDSDVAGVVHTAFEAGYRAVDTATLYGNERGVGLAVRNSGLPREELFITTKLWNTDHGHDAALRAFDTSLGELGLDYVDLYLIHWPQPALDRYVETWRALERLLADGRVRAIGVSNFTRAHLERLMSETGVVPAVNQVELHPRMQQARLRAFHESKGIATQAWAPLARGGALLEHEVVRTVAEKHGKTPAQAVLRWHIELGHVVIPKSVTPERIAANIDVFDFELDQHDIAGFAALERAERTGPDPDTMGS</sequence>
<protein>
    <submittedName>
        <fullName evidence="8">Aldo/keto reductase</fullName>
    </submittedName>
</protein>
<dbReference type="Pfam" id="PF00248">
    <property type="entry name" value="Aldo_ket_red"/>
    <property type="match status" value="1"/>
</dbReference>
<dbReference type="SUPFAM" id="SSF51430">
    <property type="entry name" value="NAD(P)-linked oxidoreductase"/>
    <property type="match status" value="1"/>
</dbReference>
<evidence type="ECO:0000313" key="8">
    <source>
        <dbReference type="EMBL" id="RZQ61378.1"/>
    </source>
</evidence>
<keyword evidence="9" id="KW-1185">Reference proteome</keyword>
<dbReference type="Proteomes" id="UP000292003">
    <property type="component" value="Unassembled WGS sequence"/>
</dbReference>
<reference evidence="8 9" key="1">
    <citation type="submission" date="2019-02" db="EMBL/GenBank/DDBJ databases">
        <title>Draft genome sequence of Amycolatopsis sp. 8-3EHSu isolated from roots of Suaeda maritima.</title>
        <authorList>
            <person name="Duangmal K."/>
            <person name="Chantavorakit T."/>
        </authorList>
    </citation>
    <scope>NUCLEOTIDE SEQUENCE [LARGE SCALE GENOMIC DNA]</scope>
    <source>
        <strain evidence="8 9">8-3EHSu</strain>
    </source>
</reference>
<evidence type="ECO:0000256" key="1">
    <source>
        <dbReference type="ARBA" id="ARBA00007905"/>
    </source>
</evidence>
<name>A0A4Q7J3L4_9PSEU</name>
<feature type="domain" description="NADP-dependent oxidoreductase" evidence="7">
    <location>
        <begin position="22"/>
        <end position="258"/>
    </location>
</feature>